<feature type="domain" description="R3H" evidence="9">
    <location>
        <begin position="212"/>
        <end position="280"/>
    </location>
</feature>
<organism evidence="10 11">
    <name type="scientific">Salvator merianae</name>
    <name type="common">Argentine black and white tegu</name>
    <name type="synonym">Tupinambis merianae</name>
    <dbReference type="NCBI Taxonomy" id="96440"/>
    <lineage>
        <taxon>Eukaryota</taxon>
        <taxon>Metazoa</taxon>
        <taxon>Chordata</taxon>
        <taxon>Craniata</taxon>
        <taxon>Vertebrata</taxon>
        <taxon>Euteleostomi</taxon>
        <taxon>Lepidosauria</taxon>
        <taxon>Squamata</taxon>
        <taxon>Bifurcata</taxon>
        <taxon>Unidentata</taxon>
        <taxon>Episquamata</taxon>
        <taxon>Laterata</taxon>
        <taxon>Teiioidea</taxon>
        <taxon>Teiidae</taxon>
        <taxon>Salvator</taxon>
    </lineage>
</organism>
<dbReference type="Gene3D" id="3.30.2350.20">
    <property type="entry name" value="TruD, catalytic domain"/>
    <property type="match status" value="2"/>
</dbReference>
<dbReference type="PIRSF" id="PIRSF037016">
    <property type="entry name" value="Pseudouridin_synth_euk_prd"/>
    <property type="match status" value="1"/>
</dbReference>
<dbReference type="InterPro" id="IPR042214">
    <property type="entry name" value="TruD_catalytic"/>
</dbReference>
<evidence type="ECO:0000256" key="6">
    <source>
        <dbReference type="ARBA" id="ARBA00067866"/>
    </source>
</evidence>
<dbReference type="Pfam" id="PF01142">
    <property type="entry name" value="TruD"/>
    <property type="match status" value="1"/>
</dbReference>
<dbReference type="Pfam" id="PF23943">
    <property type="entry name" value="PUS7L_N"/>
    <property type="match status" value="1"/>
</dbReference>
<dbReference type="GO" id="GO:0005634">
    <property type="term" value="C:nucleus"/>
    <property type="evidence" value="ECO:0007669"/>
    <property type="project" value="TreeGrafter"/>
</dbReference>
<dbReference type="InterPro" id="IPR011760">
    <property type="entry name" value="PsdUridine_synth_TruD_insert"/>
</dbReference>
<dbReference type="NCBIfam" id="TIGR00094">
    <property type="entry name" value="tRNA_TruD_broad"/>
    <property type="match status" value="1"/>
</dbReference>
<dbReference type="SUPFAM" id="SSF55120">
    <property type="entry name" value="Pseudouridine synthase"/>
    <property type="match status" value="1"/>
</dbReference>
<evidence type="ECO:0000259" key="8">
    <source>
        <dbReference type="PROSITE" id="PS50984"/>
    </source>
</evidence>
<dbReference type="GO" id="GO:0009982">
    <property type="term" value="F:pseudouridine synthase activity"/>
    <property type="evidence" value="ECO:0007669"/>
    <property type="project" value="Ensembl"/>
</dbReference>
<dbReference type="InterPro" id="IPR056961">
    <property type="entry name" value="R3H_PUS7L"/>
</dbReference>
<evidence type="ECO:0000256" key="5">
    <source>
        <dbReference type="ARBA" id="ARBA00057241"/>
    </source>
</evidence>
<dbReference type="InterPro" id="IPR020103">
    <property type="entry name" value="PsdUridine_synth_cat_dom_sf"/>
</dbReference>
<sequence length="702" mass="80120">MEEEPGRPLLCYPSVYLNDHVGFCGSIKTFPSDFIVKEINTLGQLVNEIAIDSLHQSNESLLEQTKLCPQDSKRLRLSLPEESVNQEYCSMEDSIVCCTSEYLPSVTKESEDCKRNNGLECHIDKISTLDTLLENPLREQLSQFACHVKETWNSKSEPASLRTEFSLGPFPDKKIRACLHSLIRQEYPFLITVTKCGEVIVKANQDYQELCQLVSEEEACGFLKFLDAKLDHSNFAFKPDGNKEHRKTVHHFISKKFGKLLETKSFSDPQQKVVIVVRFRKKSACKKKMNSDSREKEEIYTAFTLRKENLETLEAISYLSSELGVLPSDFSYAGIKDKRAITYQAMVVRKVTPKRLKEVGNTTEKKGISVFNVYSTSQPLKLGQLQGNHFDIIVRDLTSQSNDSSASLKERISEATESVKNNGFINYYGPQRFGHGQNIQTDQIGLALLKEKLVQAVKLFFTPEDSDDPVNKAKKYFLQTEDAKGTLAMLPDFKVREKMLLRALNRYGINHEGCTRGWLSIPHSMRIFYVHAYCSKIWNEAASYRFKTYGTRVVAGDLIFSEKCIESWSLNDKVHIVTPEEAAANQYGINQVILPMTGYSVQYPSNKVGEWYHERLAHDGLQVNQFRLPALQLNVPGCYRYLLKYPHDLLYSFLKCDEIERESEDILQKDSKTSLSMSFWLDPSSYATVCLGEIMKCDLLNV</sequence>
<comment type="catalytic activity">
    <reaction evidence="1">
        <text>a uridine in mRNA = a pseudouridine in mRNA</text>
        <dbReference type="Rhea" id="RHEA:56644"/>
        <dbReference type="Rhea" id="RHEA-COMP:14658"/>
        <dbReference type="Rhea" id="RHEA-COMP:14659"/>
        <dbReference type="ChEBI" id="CHEBI:65314"/>
        <dbReference type="ChEBI" id="CHEBI:65315"/>
    </reaction>
</comment>
<dbReference type="PROSITE" id="PS51061">
    <property type="entry name" value="R3H"/>
    <property type="match status" value="1"/>
</dbReference>
<keyword evidence="11" id="KW-1185">Reference proteome</keyword>
<evidence type="ECO:0000256" key="2">
    <source>
        <dbReference type="ARBA" id="ARBA00007953"/>
    </source>
</evidence>
<dbReference type="Proteomes" id="UP000694421">
    <property type="component" value="Unplaced"/>
</dbReference>
<reference evidence="10" key="1">
    <citation type="submission" date="2025-08" db="UniProtKB">
        <authorList>
            <consortium name="Ensembl"/>
        </authorList>
    </citation>
    <scope>IDENTIFICATION</scope>
</reference>
<dbReference type="Pfam" id="PF25094">
    <property type="entry name" value="R3H_PUS7L"/>
    <property type="match status" value="1"/>
</dbReference>
<proteinExistence type="inferred from homology"/>
<reference evidence="10" key="2">
    <citation type="submission" date="2025-09" db="UniProtKB">
        <authorList>
            <consortium name="Ensembl"/>
        </authorList>
    </citation>
    <scope>IDENTIFICATION</scope>
</reference>
<dbReference type="Ensembl" id="ENSSMRT00000023822.1">
    <property type="protein sequence ID" value="ENSSMRP00000020334.1"/>
    <property type="gene ID" value="ENSSMRG00000015816.1"/>
</dbReference>
<evidence type="ECO:0000313" key="11">
    <source>
        <dbReference type="Proteomes" id="UP000694421"/>
    </source>
</evidence>
<evidence type="ECO:0000256" key="7">
    <source>
        <dbReference type="ARBA" id="ARBA00079696"/>
    </source>
</evidence>
<dbReference type="SMR" id="A0A8D0C3W7"/>
<comment type="similarity">
    <text evidence="2">Belongs to the pseudouridine synthase TruD family.</text>
</comment>
<dbReference type="PROSITE" id="PS50984">
    <property type="entry name" value="TRUD"/>
    <property type="match status" value="1"/>
</dbReference>
<dbReference type="CDD" id="cd02576">
    <property type="entry name" value="PseudoU_synth_ScPUS7"/>
    <property type="match status" value="1"/>
</dbReference>
<dbReference type="GO" id="GO:1990481">
    <property type="term" value="P:mRNA pseudouridine synthesis"/>
    <property type="evidence" value="ECO:0007669"/>
    <property type="project" value="Ensembl"/>
</dbReference>
<dbReference type="InterPro" id="IPR001656">
    <property type="entry name" value="PsdUridine_synth_TruD"/>
</dbReference>
<feature type="domain" description="TRUD" evidence="8">
    <location>
        <begin position="423"/>
        <end position="645"/>
    </location>
</feature>
<evidence type="ECO:0000256" key="1">
    <source>
        <dbReference type="ARBA" id="ARBA00001166"/>
    </source>
</evidence>
<dbReference type="OMA" id="FPNNKVH"/>
<dbReference type="InterPro" id="IPR001374">
    <property type="entry name" value="R3H_dom"/>
</dbReference>
<dbReference type="InterPro" id="IPR056963">
    <property type="entry name" value="PUS7L_N"/>
</dbReference>
<protein>
    <recommendedName>
        <fullName evidence="6">Pseudouridylate synthase PUS7L</fullName>
    </recommendedName>
    <alternativeName>
        <fullName evidence="7">Pseudouridylate synthase 7 homolog-like protein</fullName>
    </alternativeName>
</protein>
<keyword evidence="3" id="KW-0507">mRNA processing</keyword>
<dbReference type="GO" id="GO:0003723">
    <property type="term" value="F:RNA binding"/>
    <property type="evidence" value="ECO:0007669"/>
    <property type="project" value="InterPro"/>
</dbReference>
<dbReference type="GO" id="GO:0006397">
    <property type="term" value="P:mRNA processing"/>
    <property type="evidence" value="ECO:0007669"/>
    <property type="project" value="UniProtKB-KW"/>
</dbReference>
<dbReference type="FunFam" id="3.30.2350.20:FF:000005">
    <property type="entry name" value="pseudouridylate synthase 7 homolog-like protein"/>
    <property type="match status" value="1"/>
</dbReference>
<dbReference type="PANTHER" id="PTHR13326:SF21">
    <property type="entry name" value="PSEUDOURIDYLATE SYNTHASE PUS7L"/>
    <property type="match status" value="1"/>
</dbReference>
<dbReference type="AlphaFoldDB" id="A0A8D0C3W7"/>
<dbReference type="PANTHER" id="PTHR13326">
    <property type="entry name" value="TRNA PSEUDOURIDINE SYNTHASE D"/>
    <property type="match status" value="1"/>
</dbReference>
<comment type="function">
    <text evidence="5">Pseudouridine synthase that catalyzes pseudouridylation of mRNAs.</text>
</comment>
<evidence type="ECO:0000256" key="3">
    <source>
        <dbReference type="ARBA" id="ARBA00022664"/>
    </source>
</evidence>
<evidence type="ECO:0000256" key="4">
    <source>
        <dbReference type="ARBA" id="ARBA00023235"/>
    </source>
</evidence>
<dbReference type="GeneTree" id="ENSGT00530000063554"/>
<evidence type="ECO:0000313" key="10">
    <source>
        <dbReference type="Ensembl" id="ENSSMRP00000020334.1"/>
    </source>
</evidence>
<keyword evidence="4" id="KW-0413">Isomerase</keyword>
<evidence type="ECO:0000259" key="9">
    <source>
        <dbReference type="PROSITE" id="PS51061"/>
    </source>
</evidence>
<accession>A0A8D0C3W7</accession>
<name>A0A8D0C3W7_SALMN</name>